<evidence type="ECO:0000259" key="2">
    <source>
        <dbReference type="Pfam" id="PF13088"/>
    </source>
</evidence>
<dbReference type="CDD" id="cd15482">
    <property type="entry name" value="Sialidase_non-viral"/>
    <property type="match status" value="1"/>
</dbReference>
<dbReference type="Proteomes" id="UP000290608">
    <property type="component" value="Unassembled WGS sequence"/>
</dbReference>
<dbReference type="SUPFAM" id="SSF50939">
    <property type="entry name" value="Sialidases"/>
    <property type="match status" value="1"/>
</dbReference>
<evidence type="ECO:0000313" key="4">
    <source>
        <dbReference type="Proteomes" id="UP000290608"/>
    </source>
</evidence>
<dbReference type="InterPro" id="IPR036237">
    <property type="entry name" value="Xyl_isomerase-like_sf"/>
</dbReference>
<name>A0A4Q0PNT1_9FLAO</name>
<dbReference type="SUPFAM" id="SSF51658">
    <property type="entry name" value="Xylose isomerase-like"/>
    <property type="match status" value="1"/>
</dbReference>
<organism evidence="3 4">
    <name type="scientific">Leeuwenhoekiella marinoflava</name>
    <dbReference type="NCBI Taxonomy" id="988"/>
    <lineage>
        <taxon>Bacteria</taxon>
        <taxon>Pseudomonadati</taxon>
        <taxon>Bacteroidota</taxon>
        <taxon>Flavobacteriia</taxon>
        <taxon>Flavobacteriales</taxon>
        <taxon>Flavobacteriaceae</taxon>
        <taxon>Leeuwenhoekiella</taxon>
    </lineage>
</organism>
<dbReference type="InterPro" id="IPR011040">
    <property type="entry name" value="Sialidase"/>
</dbReference>
<dbReference type="Pfam" id="PF01261">
    <property type="entry name" value="AP_endonuc_2"/>
    <property type="match status" value="1"/>
</dbReference>
<accession>A0A4Q0PNT1</accession>
<dbReference type="PROSITE" id="PS51257">
    <property type="entry name" value="PROKAR_LIPOPROTEIN"/>
    <property type="match status" value="1"/>
</dbReference>
<dbReference type="Gene3D" id="2.120.10.10">
    <property type="match status" value="1"/>
</dbReference>
<dbReference type="STRING" id="1122159.SAMN02745246_01163"/>
<protein>
    <submittedName>
        <fullName evidence="3">Putative neuraminidase</fullName>
    </submittedName>
</protein>
<dbReference type="EMBL" id="QOVL01000004">
    <property type="protein sequence ID" value="RXG32190.1"/>
    <property type="molecule type" value="Genomic_DNA"/>
</dbReference>
<dbReference type="Pfam" id="PF13088">
    <property type="entry name" value="BNR_2"/>
    <property type="match status" value="1"/>
</dbReference>
<dbReference type="Gene3D" id="3.20.20.150">
    <property type="entry name" value="Divalent-metal-dependent TIM barrel enzymes"/>
    <property type="match status" value="1"/>
</dbReference>
<evidence type="ECO:0000259" key="1">
    <source>
        <dbReference type="Pfam" id="PF01261"/>
    </source>
</evidence>
<feature type="domain" description="Sialidase" evidence="2">
    <location>
        <begin position="69"/>
        <end position="345"/>
    </location>
</feature>
<evidence type="ECO:0000313" key="3">
    <source>
        <dbReference type="EMBL" id="RXG32190.1"/>
    </source>
</evidence>
<dbReference type="AlphaFoldDB" id="A0A4Q0PNT1"/>
<dbReference type="PANTHER" id="PTHR43752:SF2">
    <property type="entry name" value="BNR_ASP-BOX REPEAT FAMILY PROTEIN"/>
    <property type="match status" value="1"/>
</dbReference>
<reference evidence="3 4" key="1">
    <citation type="submission" date="2018-07" db="EMBL/GenBank/DDBJ databases">
        <title>Leeuwenhoekiella genomics.</title>
        <authorList>
            <person name="Tahon G."/>
            <person name="Willems A."/>
        </authorList>
    </citation>
    <scope>NUCLEOTIDE SEQUENCE [LARGE SCALE GENOMIC DNA]</scope>
    <source>
        <strain evidence="3 4">LMG 1345</strain>
    </source>
</reference>
<dbReference type="InterPro" id="IPR013022">
    <property type="entry name" value="Xyl_isomerase-like_TIM-brl"/>
</dbReference>
<comment type="caution">
    <text evidence="3">The sequence shown here is derived from an EMBL/GenBank/DDBJ whole genome shotgun (WGS) entry which is preliminary data.</text>
</comment>
<gene>
    <name evidence="3" type="ORF">DSL99_996</name>
</gene>
<dbReference type="InterPro" id="IPR036278">
    <property type="entry name" value="Sialidase_sf"/>
</dbReference>
<feature type="domain" description="Xylose isomerase-like TIM barrel" evidence="1">
    <location>
        <begin position="400"/>
        <end position="639"/>
    </location>
</feature>
<sequence length="644" mass="71938">MKTVCKFLILVFVVVLSGCKNDQKAQVPKPEIALTDKTWKEGIVTEEYIYKTAPYPSAHAATLAETTSGDLIAAWFGGTNERDPDVGIWVSKRKNGQWTEGVEVANGVVNDTLRYPSWNPVLYQIPDGDLMLFYKVGPHPSTWWGMLIRSSDGGETWSESEELPEGYLGPIKNKPVLLENGKLVLPSSVEGNGWNLRMESTSDFGETWNTTDTIPEGDQAIQAIQPSVLIHENGKLQALGRTKNSALFSTWSEDNGETWSELDLLDIPNNNSGTDAVTLSDGRHALIYNHVLPEDGAYKSYRSPLNIAISDDGINWEAALVLEDSRISQYSYPAIIQGSDGMLHCVYTWRRQRIKYVKIDPDKLVTFPIENGEWPGPTKERYQVGVCDWMILKRQKLSAFKVASTIDADGIELDMGGLGNRETFDSKLGDPEELKKFLDASDSTGVGISSIAMSGFYAQSFAERPTYQKMVNDCIETMKNMNVSIAYLPLGTESDLIKHPELRPAVIERLRWAGEQVNKIDGVIAIETSLDASEEKKLLKEIGNRNIKISFNFANAVDNGRDISKELKILGRDNIAQIHASTTDGVWLENNKDLDLPEIKQTLDKMHWKGWLLVERSRDTSMVRDVKGNYGANVAYLKNVFKEN</sequence>
<dbReference type="PANTHER" id="PTHR43752">
    <property type="entry name" value="BNR/ASP-BOX REPEAT FAMILY PROTEIN"/>
    <property type="match status" value="1"/>
</dbReference>
<dbReference type="RefSeq" id="WP_073098149.1">
    <property type="nucleotide sequence ID" value="NZ_QOVL01000004.1"/>
</dbReference>
<proteinExistence type="predicted"/>